<sequence length="491" mass="58151">MSSKEYGSYNFREGFKIEEGNFKNLLPTSIIKHEFTHYKSFVFSIFGTFYRMWSKLLDHPELRRSKPLFDHLQKYFDKMQEQAATYNEIVDELSKLDESEYDDYLTNFRDSNKKYYKYFNAMRKNSNGVLGTLHIKKINAAKNTDKLHELIDTILFLSFSIDIKQFNFEKWQKITDIDSDMTTNEQLNPNKRFQIILNNLIYDSQRNCITLDIESLNETLRIADPSDYNTLDAYHQIFERLFGKKYSLQMLILISKSGVETDESIFKDEVLMAYPSLPIFRPTENLFLNPIKFLDANKVLGQKGNYKYAQIITQNYFTSWAIHLINETKMVIIQDVNRMLSAMLLLNQLIKQFDLTVTTSSKLPFEILNQIEYDVFVFMTRPISENLKYINDEYRDGYYNIVKNNDMNFLLVKKNRIMLIQPLIASQIDLVKSRLEQIANKNFLMSLSSKAFESIDLYFMDRQLNADDKMIDKFFSNLNKANDEYLRLRNT</sequence>
<organism evidence="1 2">
    <name type="scientific">Streptococcus mitis</name>
    <dbReference type="NCBI Taxonomy" id="28037"/>
    <lineage>
        <taxon>Bacteria</taxon>
        <taxon>Bacillati</taxon>
        <taxon>Bacillota</taxon>
        <taxon>Bacilli</taxon>
        <taxon>Lactobacillales</taxon>
        <taxon>Streptococcaceae</taxon>
        <taxon>Streptococcus</taxon>
        <taxon>Streptococcus mitis group</taxon>
    </lineage>
</organism>
<dbReference type="OrthoDB" id="9875369at2"/>
<evidence type="ECO:0000313" key="2">
    <source>
        <dbReference type="Proteomes" id="UP000028090"/>
    </source>
</evidence>
<evidence type="ECO:0000313" key="1">
    <source>
        <dbReference type="EMBL" id="KEQ34083.1"/>
    </source>
</evidence>
<gene>
    <name evidence="1" type="ORF">SK629_1857</name>
</gene>
<dbReference type="RefSeq" id="WP_042901623.1">
    <property type="nucleotide sequence ID" value="NZ_JPFU01000014.1"/>
</dbReference>
<name>A0A081PTR0_STRMT</name>
<protein>
    <submittedName>
        <fullName evidence="1">Uncharacterized protein</fullName>
    </submittedName>
</protein>
<dbReference type="PATRIC" id="fig|28037.95.peg.1784"/>
<accession>A0A081PTR0</accession>
<dbReference type="Proteomes" id="UP000028090">
    <property type="component" value="Unassembled WGS sequence"/>
</dbReference>
<reference evidence="1 2" key="1">
    <citation type="submission" date="2014-05" db="EMBL/GenBank/DDBJ databases">
        <authorList>
            <person name="Daugherty S.C."/>
            <person name="Tallon L.J."/>
            <person name="Sadzewicz L."/>
            <person name="Kilian M."/>
            <person name="Tettelin H."/>
        </authorList>
    </citation>
    <scope>NUCLEOTIDE SEQUENCE [LARGE SCALE GENOMIC DNA]</scope>
    <source>
        <strain evidence="1 2">SK629</strain>
    </source>
</reference>
<dbReference type="AlphaFoldDB" id="A0A081PTR0"/>
<dbReference type="EMBL" id="JPFU01000014">
    <property type="protein sequence ID" value="KEQ34083.1"/>
    <property type="molecule type" value="Genomic_DNA"/>
</dbReference>
<proteinExistence type="predicted"/>
<comment type="caution">
    <text evidence="1">The sequence shown here is derived from an EMBL/GenBank/DDBJ whole genome shotgun (WGS) entry which is preliminary data.</text>
</comment>